<evidence type="ECO:0000313" key="3">
    <source>
        <dbReference type="EMBL" id="CAE0729582.1"/>
    </source>
</evidence>
<feature type="domain" description="JmjC" evidence="2">
    <location>
        <begin position="157"/>
        <end position="342"/>
    </location>
</feature>
<dbReference type="Pfam" id="PF08007">
    <property type="entry name" value="JmjC_2"/>
    <property type="match status" value="1"/>
</dbReference>
<proteinExistence type="predicted"/>
<dbReference type="EMBL" id="HBIX01034247">
    <property type="protein sequence ID" value="CAE0729582.1"/>
    <property type="molecule type" value="Transcribed_RNA"/>
</dbReference>
<gene>
    <name evidence="3" type="ORF">PAUS00366_LOCUS22367</name>
</gene>
<accession>A0A7S4EQQ4</accession>
<feature type="region of interest" description="Disordered" evidence="1">
    <location>
        <begin position="1"/>
        <end position="23"/>
    </location>
</feature>
<dbReference type="SUPFAM" id="SSF51197">
    <property type="entry name" value="Clavaminate synthase-like"/>
    <property type="match status" value="1"/>
</dbReference>
<dbReference type="PROSITE" id="PS51184">
    <property type="entry name" value="JMJC"/>
    <property type="match status" value="1"/>
</dbReference>
<dbReference type="Gene3D" id="2.60.120.650">
    <property type="entry name" value="Cupin"/>
    <property type="match status" value="1"/>
</dbReference>
<dbReference type="AlphaFoldDB" id="A0A7S4EQQ4"/>
<sequence length="569" mass="63889">MTTKSKTSPESDDGTKDNKRQRVENLLNDLKHTDPVLRLRTGTDDKLPDITPSSKDLLESLLFPLTPRDFKSTYFRKKAVHITSNRKDRALDISENYMFGLDSKRIFEETSSESIFLWIASNDDNTSETSASNSNSNGQKSLQSIDIEDPNTAHILHTHSNYASYCRAPPELEQQLVSKMLRNVGLGLGQYDPTGDKLTTLGRGEVETFIGTKGHLTGWHTDFQENFTIQLSGRKKWSLKQGTVKHPIRGTTPHYRSSADVIENQIKAARLSNPGYQFGKQDLDSNAFGTEADIIMDVGDVLYFPAGMWHKVETLEEGVSINISLMGTTYASLVCTTLEHLLLEKEEWREIISSTRETGDDAVEKLKTLINDLPAIVKKLGENGLAEGILPPVLRTPPAFVVVNNEDEEVKEDEHESIASDKSMTETGEEEKSLNSEEENENFSMEGEGERVVDIDEFEMPDDFNTITPSRKECWKRNPLASLIRMTDINSTFENNEAALNGKDKKHLFVLNVNFAGNEMHESAVRVVLRDRSGQLEHLCSLQGNELDEVIKNLAARPPNALLYYGYIV</sequence>
<dbReference type="PANTHER" id="PTHR12461:SF105">
    <property type="entry name" value="HYPOXIA-INDUCIBLE FACTOR 1-ALPHA INHIBITOR"/>
    <property type="match status" value="1"/>
</dbReference>
<feature type="region of interest" description="Disordered" evidence="1">
    <location>
        <begin position="407"/>
        <end position="448"/>
    </location>
</feature>
<dbReference type="PANTHER" id="PTHR12461">
    <property type="entry name" value="HYPOXIA-INDUCIBLE FACTOR 1 ALPHA INHIBITOR-RELATED"/>
    <property type="match status" value="1"/>
</dbReference>
<organism evidence="3">
    <name type="scientific">Pseudo-nitzschia australis</name>
    <dbReference type="NCBI Taxonomy" id="44445"/>
    <lineage>
        <taxon>Eukaryota</taxon>
        <taxon>Sar</taxon>
        <taxon>Stramenopiles</taxon>
        <taxon>Ochrophyta</taxon>
        <taxon>Bacillariophyta</taxon>
        <taxon>Bacillariophyceae</taxon>
        <taxon>Bacillariophycidae</taxon>
        <taxon>Bacillariales</taxon>
        <taxon>Bacillariaceae</taxon>
        <taxon>Pseudo-nitzschia</taxon>
    </lineage>
</organism>
<protein>
    <recommendedName>
        <fullName evidence="2">JmjC domain-containing protein</fullName>
    </recommendedName>
</protein>
<evidence type="ECO:0000259" key="2">
    <source>
        <dbReference type="PROSITE" id="PS51184"/>
    </source>
</evidence>
<dbReference type="InterPro" id="IPR003347">
    <property type="entry name" value="JmjC_dom"/>
</dbReference>
<reference evidence="3" key="1">
    <citation type="submission" date="2021-01" db="EMBL/GenBank/DDBJ databases">
        <authorList>
            <person name="Corre E."/>
            <person name="Pelletier E."/>
            <person name="Niang G."/>
            <person name="Scheremetjew M."/>
            <person name="Finn R."/>
            <person name="Kale V."/>
            <person name="Holt S."/>
            <person name="Cochrane G."/>
            <person name="Meng A."/>
            <person name="Brown T."/>
            <person name="Cohen L."/>
        </authorList>
    </citation>
    <scope>NUCLEOTIDE SEQUENCE</scope>
    <source>
        <strain evidence="3">10249 10 AB</strain>
    </source>
</reference>
<name>A0A7S4EQQ4_9STRA</name>
<feature type="compositionally biased region" description="Basic and acidic residues" evidence="1">
    <location>
        <begin position="7"/>
        <end position="23"/>
    </location>
</feature>
<evidence type="ECO:0000256" key="1">
    <source>
        <dbReference type="SAM" id="MobiDB-lite"/>
    </source>
</evidence>